<proteinExistence type="predicted"/>
<dbReference type="EMBL" id="ASPP01018869">
    <property type="protein sequence ID" value="ETO15709.1"/>
    <property type="molecule type" value="Genomic_DNA"/>
</dbReference>
<evidence type="ECO:0000313" key="2">
    <source>
        <dbReference type="EMBL" id="ETO15709.1"/>
    </source>
</evidence>
<evidence type="ECO:0000313" key="3">
    <source>
        <dbReference type="Proteomes" id="UP000023152"/>
    </source>
</evidence>
<feature type="compositionally biased region" description="Polar residues" evidence="1">
    <location>
        <begin position="328"/>
        <end position="343"/>
    </location>
</feature>
<evidence type="ECO:0000256" key="1">
    <source>
        <dbReference type="SAM" id="MobiDB-lite"/>
    </source>
</evidence>
<keyword evidence="3" id="KW-1185">Reference proteome</keyword>
<dbReference type="Gene3D" id="3.40.50.1820">
    <property type="entry name" value="alpha/beta hydrolase"/>
    <property type="match status" value="1"/>
</dbReference>
<dbReference type="AlphaFoldDB" id="X6MPC2"/>
<gene>
    <name evidence="2" type="ORF">RFI_21652</name>
</gene>
<sequence length="570" mass="64795">MAMNFSRFGSESAVNMAMFPLQYDGHSTYNYYQYDDKLLQKERKKQTNNKKTKKKYAHENKKKFIEKDKHINGKMGSLVLFIEGCERNLPSFVAIVFHGNGVDLGTAAMMYRDLTRSLAVHILIVEYPGYGLLKGHCNAQAAIDHSENVYDFVTKELKVKPEQIVIIGQSIGSGVTCHLARRPNFMTVLISPFTSIQALGKEKYPLRFGKGFFEKVLQDLDKINQRKSIYTTPSEEIEDEDKLNENEENGDISGNNPASSNIKNASQKNGVAITSTENIDVLDFKLLPLQPQVSDSRERESEEDEKQNFRKKESGSMASQAKSQQAAHTTSGSIFALSTANRPNQEEDNLDANANDDHSRSKVSKSKKSSKSNSIRIFNNLSCVKHMQCSNIMLFHGKDDDLIPPSHSEMLYKEIESRRQSTPDDKYLKKARLFLLNNRNHSNIIITQDVAIKVFRELKSKNGTLPDLRQMDDKIKNLCINPKPDRPLYSVKKLKLEIETTLTKNNIDKIAALFFFFLTTNTQNNINFFFQLFETGEKNCEECVRGDCVITKSFLYKCALYLKMVAIVNG</sequence>
<protein>
    <recommendedName>
        <fullName evidence="4">Serine aminopeptidase S33 domain-containing protein</fullName>
    </recommendedName>
</protein>
<reference evidence="2 3" key="1">
    <citation type="journal article" date="2013" name="Curr. Biol.">
        <title>The Genome of the Foraminiferan Reticulomyxa filosa.</title>
        <authorList>
            <person name="Glockner G."/>
            <person name="Hulsmann N."/>
            <person name="Schleicher M."/>
            <person name="Noegel A.A."/>
            <person name="Eichinger L."/>
            <person name="Gallinger C."/>
            <person name="Pawlowski J."/>
            <person name="Sierra R."/>
            <person name="Euteneuer U."/>
            <person name="Pillet L."/>
            <person name="Moustafa A."/>
            <person name="Platzer M."/>
            <person name="Groth M."/>
            <person name="Szafranski K."/>
            <person name="Schliwa M."/>
        </authorList>
    </citation>
    <scope>NUCLEOTIDE SEQUENCE [LARGE SCALE GENOMIC DNA]</scope>
</reference>
<evidence type="ECO:0008006" key="4">
    <source>
        <dbReference type="Google" id="ProtNLM"/>
    </source>
</evidence>
<dbReference type="OrthoDB" id="10249433at2759"/>
<feature type="region of interest" description="Disordered" evidence="1">
    <location>
        <begin position="292"/>
        <end position="371"/>
    </location>
</feature>
<comment type="caution">
    <text evidence="2">The sequence shown here is derived from an EMBL/GenBank/DDBJ whole genome shotgun (WGS) entry which is preliminary data.</text>
</comment>
<accession>X6MPC2</accession>
<feature type="compositionally biased region" description="Basic residues" evidence="1">
    <location>
        <begin position="361"/>
        <end position="370"/>
    </location>
</feature>
<dbReference type="Proteomes" id="UP000023152">
    <property type="component" value="Unassembled WGS sequence"/>
</dbReference>
<feature type="compositionally biased region" description="Acidic residues" evidence="1">
    <location>
        <begin position="235"/>
        <end position="250"/>
    </location>
</feature>
<name>X6MPC2_RETFI</name>
<feature type="compositionally biased region" description="Low complexity" evidence="1">
    <location>
        <begin position="315"/>
        <end position="327"/>
    </location>
</feature>
<organism evidence="2 3">
    <name type="scientific">Reticulomyxa filosa</name>
    <dbReference type="NCBI Taxonomy" id="46433"/>
    <lineage>
        <taxon>Eukaryota</taxon>
        <taxon>Sar</taxon>
        <taxon>Rhizaria</taxon>
        <taxon>Retaria</taxon>
        <taxon>Foraminifera</taxon>
        <taxon>Monothalamids</taxon>
        <taxon>Reticulomyxidae</taxon>
        <taxon>Reticulomyxa</taxon>
    </lineage>
</organism>
<feature type="region of interest" description="Disordered" evidence="1">
    <location>
        <begin position="231"/>
        <end position="264"/>
    </location>
</feature>
<dbReference type="InterPro" id="IPR029058">
    <property type="entry name" value="AB_hydrolase_fold"/>
</dbReference>
<dbReference type="PANTHER" id="PTHR12277:SF197">
    <property type="entry name" value="CHROMOSOME UNDETERMINED SCAFFOLD_38, WHOLE GENOME SHOTGUN SEQUENCE"/>
    <property type="match status" value="1"/>
</dbReference>
<feature type="compositionally biased region" description="Basic and acidic residues" evidence="1">
    <location>
        <begin position="295"/>
        <end position="314"/>
    </location>
</feature>
<feature type="compositionally biased region" description="Polar residues" evidence="1">
    <location>
        <begin position="252"/>
        <end position="264"/>
    </location>
</feature>
<dbReference type="PANTHER" id="PTHR12277">
    <property type="entry name" value="ALPHA/BETA HYDROLASE DOMAIN-CONTAINING PROTEIN"/>
    <property type="match status" value="1"/>
</dbReference>
<dbReference type="SUPFAM" id="SSF53474">
    <property type="entry name" value="alpha/beta-Hydrolases"/>
    <property type="match status" value="1"/>
</dbReference>